<reference evidence="2" key="1">
    <citation type="submission" date="2019-12" db="EMBL/GenBank/DDBJ databases">
        <title>An insight into the sialome of adult female Ixodes ricinus ticks feeding for 6 days.</title>
        <authorList>
            <person name="Perner J."/>
            <person name="Ribeiro J.M.C."/>
        </authorList>
    </citation>
    <scope>NUCLEOTIDE SEQUENCE</scope>
    <source>
        <strain evidence="2">Semi-engorged</strain>
        <tissue evidence="2">Salivary glands</tissue>
    </source>
</reference>
<protein>
    <submittedName>
        <fullName evidence="2">Putative secreted protein</fullName>
    </submittedName>
</protein>
<feature type="chain" id="PRO_5025516675" evidence="1">
    <location>
        <begin position="21"/>
        <end position="102"/>
    </location>
</feature>
<sequence>MAQSTSSSWMMMSFLRILMAYNSSVPLRSASSTLPKLPFPSTMRKWKSEARITSCLPMLCGTSGKALGVPLRAVSLWPCLGIARIWLRSADASSSSAGTGTL</sequence>
<name>A0A6B0UHK5_IXORI</name>
<organism evidence="2">
    <name type="scientific">Ixodes ricinus</name>
    <name type="common">Common tick</name>
    <name type="synonym">Acarus ricinus</name>
    <dbReference type="NCBI Taxonomy" id="34613"/>
    <lineage>
        <taxon>Eukaryota</taxon>
        <taxon>Metazoa</taxon>
        <taxon>Ecdysozoa</taxon>
        <taxon>Arthropoda</taxon>
        <taxon>Chelicerata</taxon>
        <taxon>Arachnida</taxon>
        <taxon>Acari</taxon>
        <taxon>Parasitiformes</taxon>
        <taxon>Ixodida</taxon>
        <taxon>Ixodoidea</taxon>
        <taxon>Ixodidae</taxon>
        <taxon>Ixodinae</taxon>
        <taxon>Ixodes</taxon>
    </lineage>
</organism>
<feature type="signal peptide" evidence="1">
    <location>
        <begin position="1"/>
        <end position="20"/>
    </location>
</feature>
<keyword evidence="1" id="KW-0732">Signal</keyword>
<dbReference type="AlphaFoldDB" id="A0A6B0UHK5"/>
<evidence type="ECO:0000256" key="1">
    <source>
        <dbReference type="SAM" id="SignalP"/>
    </source>
</evidence>
<accession>A0A6B0UHK5</accession>
<evidence type="ECO:0000313" key="2">
    <source>
        <dbReference type="EMBL" id="MXU88556.1"/>
    </source>
</evidence>
<proteinExistence type="predicted"/>
<dbReference type="EMBL" id="GIFC01006473">
    <property type="protein sequence ID" value="MXU88556.1"/>
    <property type="molecule type" value="Transcribed_RNA"/>
</dbReference>